<dbReference type="Pfam" id="PF12900">
    <property type="entry name" value="Pyridox_ox_2"/>
    <property type="match status" value="1"/>
</dbReference>
<feature type="compositionally biased region" description="Basic and acidic residues" evidence="1">
    <location>
        <begin position="138"/>
        <end position="153"/>
    </location>
</feature>
<protein>
    <recommendedName>
        <fullName evidence="4">Pyridoxamine 5'-phosphate oxidase family protein</fullName>
    </recommendedName>
</protein>
<dbReference type="AlphaFoldDB" id="A0A7W4VR31"/>
<dbReference type="Proteomes" id="UP000589626">
    <property type="component" value="Unassembled WGS sequence"/>
</dbReference>
<organism evidence="2 3">
    <name type="scientific">Nocardioides soli</name>
    <dbReference type="NCBI Taxonomy" id="1036020"/>
    <lineage>
        <taxon>Bacteria</taxon>
        <taxon>Bacillati</taxon>
        <taxon>Actinomycetota</taxon>
        <taxon>Actinomycetes</taxon>
        <taxon>Propionibacteriales</taxon>
        <taxon>Nocardioidaceae</taxon>
        <taxon>Nocardioides</taxon>
    </lineage>
</organism>
<name>A0A7W4VR31_9ACTN</name>
<dbReference type="Gene3D" id="2.30.110.10">
    <property type="entry name" value="Electron Transport, Fmn-binding Protein, Chain A"/>
    <property type="match status" value="1"/>
</dbReference>
<dbReference type="EMBL" id="JACHWR010000001">
    <property type="protein sequence ID" value="MBB3040221.1"/>
    <property type="molecule type" value="Genomic_DNA"/>
</dbReference>
<keyword evidence="3" id="KW-1185">Reference proteome</keyword>
<evidence type="ECO:0000313" key="2">
    <source>
        <dbReference type="EMBL" id="MBB3040221.1"/>
    </source>
</evidence>
<gene>
    <name evidence="2" type="ORF">FHU40_000022</name>
</gene>
<sequence>MNTTMPTPPPVVLTGYDCWGLLEDEEIARIAWSSPDGVAIVPVNYAVADGALWFRTQLYTALARQCAGGRVAVEVDHLDRRSRSAWSVVVVGTAERVPPQEVPDSVIGMEVWAPGPRSLFIRVTPIEVTGRRLWGRPAPDRDDRTEPETRSEAPTEEES</sequence>
<accession>A0A7W4VR31</accession>
<evidence type="ECO:0000256" key="1">
    <source>
        <dbReference type="SAM" id="MobiDB-lite"/>
    </source>
</evidence>
<comment type="caution">
    <text evidence="2">The sequence shown here is derived from an EMBL/GenBank/DDBJ whole genome shotgun (WGS) entry which is preliminary data.</text>
</comment>
<dbReference type="RefSeq" id="WP_183590276.1">
    <property type="nucleotide sequence ID" value="NZ_JACHWR010000001.1"/>
</dbReference>
<evidence type="ECO:0000313" key="3">
    <source>
        <dbReference type="Proteomes" id="UP000589626"/>
    </source>
</evidence>
<feature type="region of interest" description="Disordered" evidence="1">
    <location>
        <begin position="133"/>
        <end position="159"/>
    </location>
</feature>
<dbReference type="InterPro" id="IPR024747">
    <property type="entry name" value="Pyridox_Oxase-rel"/>
</dbReference>
<proteinExistence type="predicted"/>
<dbReference type="SUPFAM" id="SSF50475">
    <property type="entry name" value="FMN-binding split barrel"/>
    <property type="match status" value="1"/>
</dbReference>
<reference evidence="2 3" key="1">
    <citation type="submission" date="2020-08" db="EMBL/GenBank/DDBJ databases">
        <title>Sequencing the genomes of 1000 actinobacteria strains.</title>
        <authorList>
            <person name="Klenk H.-P."/>
        </authorList>
    </citation>
    <scope>NUCLEOTIDE SEQUENCE [LARGE SCALE GENOMIC DNA]</scope>
    <source>
        <strain evidence="2 3">DSM 105498</strain>
    </source>
</reference>
<dbReference type="InterPro" id="IPR012349">
    <property type="entry name" value="Split_barrel_FMN-bd"/>
</dbReference>
<evidence type="ECO:0008006" key="4">
    <source>
        <dbReference type="Google" id="ProtNLM"/>
    </source>
</evidence>